<comment type="similarity">
    <text evidence="5">Belongs to the cytochrome c oxidase subunit 3 family.</text>
</comment>
<keyword evidence="4 6" id="KW-0472">Membrane</keyword>
<evidence type="ECO:0000256" key="3">
    <source>
        <dbReference type="ARBA" id="ARBA00022989"/>
    </source>
</evidence>
<dbReference type="InterPro" id="IPR000298">
    <property type="entry name" value="Cyt_c_oxidase-like_su3"/>
</dbReference>
<dbReference type="GO" id="GO:0022904">
    <property type="term" value="P:respiratory electron transport chain"/>
    <property type="evidence" value="ECO:0007669"/>
    <property type="project" value="InterPro"/>
</dbReference>
<organism evidence="8 9">
    <name type="scientific">Caligus rogercresseyi</name>
    <name type="common">Sea louse</name>
    <dbReference type="NCBI Taxonomy" id="217165"/>
    <lineage>
        <taxon>Eukaryota</taxon>
        <taxon>Metazoa</taxon>
        <taxon>Ecdysozoa</taxon>
        <taxon>Arthropoda</taxon>
        <taxon>Crustacea</taxon>
        <taxon>Multicrustacea</taxon>
        <taxon>Hexanauplia</taxon>
        <taxon>Copepoda</taxon>
        <taxon>Siphonostomatoida</taxon>
        <taxon>Caligidae</taxon>
        <taxon>Caligus</taxon>
    </lineage>
</organism>
<dbReference type="InterPro" id="IPR013833">
    <property type="entry name" value="Cyt_c_oxidase_su3_a-hlx"/>
</dbReference>
<dbReference type="Pfam" id="PF00510">
    <property type="entry name" value="COX3"/>
    <property type="match status" value="1"/>
</dbReference>
<dbReference type="SUPFAM" id="SSF81452">
    <property type="entry name" value="Cytochrome c oxidase subunit III-like"/>
    <property type="match status" value="1"/>
</dbReference>
<evidence type="ECO:0000256" key="5">
    <source>
        <dbReference type="RuleBase" id="RU003375"/>
    </source>
</evidence>
<keyword evidence="3 6" id="KW-1133">Transmembrane helix</keyword>
<evidence type="ECO:0000256" key="2">
    <source>
        <dbReference type="ARBA" id="ARBA00022692"/>
    </source>
</evidence>
<name>A0A7T8HGK7_CALRO</name>
<proteinExistence type="inferred from homology"/>
<dbReference type="OrthoDB" id="6340938at2759"/>
<dbReference type="GO" id="GO:0004129">
    <property type="term" value="F:cytochrome-c oxidase activity"/>
    <property type="evidence" value="ECO:0007669"/>
    <property type="project" value="InterPro"/>
</dbReference>
<evidence type="ECO:0000256" key="4">
    <source>
        <dbReference type="ARBA" id="ARBA00023136"/>
    </source>
</evidence>
<feature type="domain" description="Heme-copper oxidase subunit III family profile" evidence="7">
    <location>
        <begin position="1"/>
        <end position="57"/>
    </location>
</feature>
<dbReference type="EMBL" id="CP045895">
    <property type="protein sequence ID" value="QQP49697.1"/>
    <property type="molecule type" value="Genomic_DNA"/>
</dbReference>
<dbReference type="Gene3D" id="1.20.120.80">
    <property type="entry name" value="Cytochrome c oxidase, subunit III, four-helix bundle"/>
    <property type="match status" value="1"/>
</dbReference>
<comment type="function">
    <text evidence="5">Component of the cytochrome c oxidase, the last enzyme in the mitochondrial electron transport chain which drives oxidative phosphorylation. The respiratory chain contains 3 multisubunit complexes succinate dehydrogenase (complex II, CII), ubiquinol-cytochrome c oxidoreductase (cytochrome b-c1 complex, complex III, CIII) and cytochrome c oxidase (complex IV, CIV), that cooperate to transfer electrons derived from NADH and succinate to molecular oxygen, creating an electrochemical gradient over the inner membrane that drives transmembrane transport and the ATP synthase. Cytochrome c oxidase is the component of the respiratory chain that catalyzes the reduction of oxygen to water. Electrons originating from reduced cytochrome c in the intermembrane space (IMS) are transferred via the dinuclear copper A center (CU(A)) of subunit 2 and heme A of subunit 1 to the active site in subunit 1, a binuclear center (BNC) formed by heme A3 and copper B (CU(B)). The BNC reduces molecular oxygen to 2 water molecules using 4 electrons from cytochrome c in the IMS and 4 protons from the mitochondrial matrix.</text>
</comment>
<dbReference type="InterPro" id="IPR035973">
    <property type="entry name" value="Cyt_c_oxidase_su3-like_sf"/>
</dbReference>
<dbReference type="GO" id="GO:0016020">
    <property type="term" value="C:membrane"/>
    <property type="evidence" value="ECO:0007669"/>
    <property type="project" value="UniProtKB-SubCell"/>
</dbReference>
<comment type="subcellular location">
    <subcellularLocation>
        <location evidence="1">Membrane</location>
        <topology evidence="1">Multi-pass membrane protein</topology>
    </subcellularLocation>
</comment>
<reference evidence="9" key="1">
    <citation type="submission" date="2021-01" db="EMBL/GenBank/DDBJ databases">
        <title>Caligus Genome Assembly.</title>
        <authorList>
            <person name="Gallardo-Escarate C."/>
        </authorList>
    </citation>
    <scope>NUCLEOTIDE SEQUENCE [LARGE SCALE GENOMIC DNA]</scope>
</reference>
<accession>A0A7T8HGK7</accession>
<sequence length="57" mass="6594">VLGDHRSSCQRLLITILLGGYFTCLQGLEYFEASFSISDRVYGSTFFYLQDFTGYMY</sequence>
<keyword evidence="9" id="KW-1185">Reference proteome</keyword>
<feature type="transmembrane region" description="Helical" evidence="6">
    <location>
        <begin position="12"/>
        <end position="31"/>
    </location>
</feature>
<evidence type="ECO:0000256" key="1">
    <source>
        <dbReference type="ARBA" id="ARBA00004141"/>
    </source>
</evidence>
<feature type="non-terminal residue" evidence="8">
    <location>
        <position position="1"/>
    </location>
</feature>
<evidence type="ECO:0000313" key="9">
    <source>
        <dbReference type="Proteomes" id="UP000595437"/>
    </source>
</evidence>
<gene>
    <name evidence="8" type="ORF">FKW44_010454</name>
</gene>
<evidence type="ECO:0000256" key="6">
    <source>
        <dbReference type="SAM" id="Phobius"/>
    </source>
</evidence>
<evidence type="ECO:0000313" key="8">
    <source>
        <dbReference type="EMBL" id="QQP49697.1"/>
    </source>
</evidence>
<keyword evidence="2 5" id="KW-0812">Transmembrane</keyword>
<protein>
    <recommendedName>
        <fullName evidence="5">Cytochrome c oxidase subunit 3</fullName>
    </recommendedName>
</protein>
<dbReference type="AlphaFoldDB" id="A0A7T8HGK7"/>
<dbReference type="Proteomes" id="UP000595437">
    <property type="component" value="Chromosome 6"/>
</dbReference>
<evidence type="ECO:0000259" key="7">
    <source>
        <dbReference type="PROSITE" id="PS50253"/>
    </source>
</evidence>
<keyword evidence="5" id="KW-0496">Mitochondrion</keyword>
<dbReference type="PROSITE" id="PS50253">
    <property type="entry name" value="COX3"/>
    <property type="match status" value="1"/>
</dbReference>